<sequence length="674" mass="72590">MRQDRMSNNFSFVPLTAVLLIATGSAAAWTGYSFLKDTRADSFYVAETYELKSAAMQTIYLADKAAADGAYASQLVEAESQVERALMHLRNGDPIKGIPGAPESVLRSLESLSASWDGIAPSIAKLISGQSGTEAFSRSAKEAKTAVVKVIESGRSAEALLSKLNATSQQKSQLAQALTELEADVAGVTATTVVDATGLQGAEAGVSKYLGALTAFGNSLPRDKAMMDELIKSYRSAQSAQSLISQASGLSANSAQNLPHAKEIWQARDKIASSTDTLIASVKALPDARAINPTLVAVLGALTIGLAILSVLLVARVSASRAQAVETRGSTIEGSQRERSKELSLLLTEIERVGRGELDLTLTDDRDSTKEIAKLLNQVFARFHEIFTETSQTVMGLAAATEQTITTARNVDRNRDEQFRAIEHISSLIADMNTFINLIQQLMGDTQRVANSVANKVHAGSESVNGVHEGILVQTQHLNSIQHRNKHLIERFQMLERISEFVKEVATKSELVAYNAYLVSDQVEGNTELSRAMAKSGEAVQDLSTQSKAVVSEIGQLLKDMNEAARDTQTAVDISLSEMQGLLTRSNAALASLKDIQSITESLTTSVDDVNQRTNSLISQSSEVSETMSSIRHYASENSAASEQTASAMNNLNRQAQNLHSGIQDFYSKQRERA</sequence>
<keyword evidence="4 9" id="KW-0812">Transmembrane</keyword>
<feature type="transmembrane region" description="Helical" evidence="9">
    <location>
        <begin position="295"/>
        <end position="315"/>
    </location>
</feature>
<evidence type="ECO:0000259" key="10">
    <source>
        <dbReference type="PROSITE" id="PS50111"/>
    </source>
</evidence>
<dbReference type="EMBL" id="CP015879">
    <property type="protein sequence ID" value="ANI18994.1"/>
    <property type="molecule type" value="Genomic_DNA"/>
</dbReference>
<evidence type="ECO:0000256" key="1">
    <source>
        <dbReference type="ARBA" id="ARBA00004236"/>
    </source>
</evidence>
<dbReference type="GO" id="GO:0005886">
    <property type="term" value="C:plasma membrane"/>
    <property type="evidence" value="ECO:0007669"/>
    <property type="project" value="UniProtKB-SubCell"/>
</dbReference>
<gene>
    <name evidence="11" type="ORF">A9C11_33620</name>
</gene>
<dbReference type="PANTHER" id="PTHR32089:SF112">
    <property type="entry name" value="LYSOZYME-LIKE PROTEIN-RELATED"/>
    <property type="match status" value="1"/>
</dbReference>
<dbReference type="PROSITE" id="PS50111">
    <property type="entry name" value="CHEMOTAXIS_TRANSDUC_2"/>
    <property type="match status" value="1"/>
</dbReference>
<dbReference type="Proteomes" id="UP000077748">
    <property type="component" value="Plasmid pRBL16"/>
</dbReference>
<dbReference type="Gene3D" id="1.10.287.950">
    <property type="entry name" value="Methyl-accepting chemotaxis protein"/>
    <property type="match status" value="1"/>
</dbReference>
<keyword evidence="7 8" id="KW-0807">Transducer</keyword>
<geneLocation type="plasmid" evidence="12">
    <name>prbl16</name>
</geneLocation>
<name>A0A1A9KNB2_9PSED</name>
<proteinExistence type="predicted"/>
<dbReference type="SUPFAM" id="SSF58104">
    <property type="entry name" value="Methyl-accepting chemotaxis protein (MCP) signaling domain"/>
    <property type="match status" value="1"/>
</dbReference>
<keyword evidence="5 9" id="KW-1133">Transmembrane helix</keyword>
<dbReference type="InterPro" id="IPR004089">
    <property type="entry name" value="MCPsignal_dom"/>
</dbReference>
<evidence type="ECO:0000256" key="7">
    <source>
        <dbReference type="ARBA" id="ARBA00023224"/>
    </source>
</evidence>
<keyword evidence="11" id="KW-0614">Plasmid</keyword>
<dbReference type="PANTHER" id="PTHR32089">
    <property type="entry name" value="METHYL-ACCEPTING CHEMOTAXIS PROTEIN MCPB"/>
    <property type="match status" value="1"/>
</dbReference>
<evidence type="ECO:0000313" key="12">
    <source>
        <dbReference type="Proteomes" id="UP000077748"/>
    </source>
</evidence>
<organism evidence="11 12">
    <name type="scientific">Pseudomonas citronellolis</name>
    <dbReference type="NCBI Taxonomy" id="53408"/>
    <lineage>
        <taxon>Bacteria</taxon>
        <taxon>Pseudomonadati</taxon>
        <taxon>Pseudomonadota</taxon>
        <taxon>Gammaproteobacteria</taxon>
        <taxon>Pseudomonadales</taxon>
        <taxon>Pseudomonadaceae</taxon>
        <taxon>Pseudomonas</taxon>
    </lineage>
</organism>
<feature type="domain" description="Methyl-accepting transducer" evidence="10">
    <location>
        <begin position="393"/>
        <end position="632"/>
    </location>
</feature>
<dbReference type="AlphaFoldDB" id="A0A1A9KNB2"/>
<evidence type="ECO:0000313" key="11">
    <source>
        <dbReference type="EMBL" id="ANI18994.1"/>
    </source>
</evidence>
<evidence type="ECO:0000256" key="2">
    <source>
        <dbReference type="ARBA" id="ARBA00022475"/>
    </source>
</evidence>
<keyword evidence="6 9" id="KW-0472">Membrane</keyword>
<comment type="subcellular location">
    <subcellularLocation>
        <location evidence="1">Cell membrane</location>
    </subcellularLocation>
</comment>
<evidence type="ECO:0000256" key="6">
    <source>
        <dbReference type="ARBA" id="ARBA00023136"/>
    </source>
</evidence>
<protein>
    <recommendedName>
        <fullName evidence="10">Methyl-accepting transducer domain-containing protein</fullName>
    </recommendedName>
</protein>
<dbReference type="GO" id="GO:0007165">
    <property type="term" value="P:signal transduction"/>
    <property type="evidence" value="ECO:0007669"/>
    <property type="project" value="UniProtKB-KW"/>
</dbReference>
<keyword evidence="3" id="KW-0488">Methylation</keyword>
<evidence type="ECO:0000256" key="5">
    <source>
        <dbReference type="ARBA" id="ARBA00022989"/>
    </source>
</evidence>
<evidence type="ECO:0000256" key="8">
    <source>
        <dbReference type="PROSITE-ProRule" id="PRU00284"/>
    </source>
</evidence>
<evidence type="ECO:0000256" key="3">
    <source>
        <dbReference type="ARBA" id="ARBA00022481"/>
    </source>
</evidence>
<accession>A0A1A9KNB2</accession>
<dbReference type="GO" id="GO:0006935">
    <property type="term" value="P:chemotaxis"/>
    <property type="evidence" value="ECO:0007669"/>
    <property type="project" value="UniProtKB-ARBA"/>
</dbReference>
<evidence type="ECO:0000256" key="9">
    <source>
        <dbReference type="SAM" id="Phobius"/>
    </source>
</evidence>
<reference evidence="11 12" key="1">
    <citation type="submission" date="2016-05" db="EMBL/GenBank/DDBJ databases">
        <title>Genome Sequence of Pseudomonas citronellolis Strain SJTE-3, an Estrogens and Persistent Organic Pollutants degradation strain.</title>
        <authorList>
            <person name="Liang R."/>
        </authorList>
    </citation>
    <scope>NUCLEOTIDE SEQUENCE [LARGE SCALE GENOMIC DNA]</scope>
    <source>
        <strain evidence="11 12">SJTE-3</strain>
        <plasmid evidence="12">Plasmid prbl16</plasmid>
    </source>
</reference>
<evidence type="ECO:0000256" key="4">
    <source>
        <dbReference type="ARBA" id="ARBA00022692"/>
    </source>
</evidence>
<keyword evidence="2" id="KW-1003">Cell membrane</keyword>